<evidence type="ECO:0000256" key="1">
    <source>
        <dbReference type="SAM" id="MobiDB-lite"/>
    </source>
</evidence>
<keyword evidence="3" id="KW-1185">Reference proteome</keyword>
<feature type="compositionally biased region" description="Gly residues" evidence="1">
    <location>
        <begin position="511"/>
        <end position="521"/>
    </location>
</feature>
<dbReference type="AlphaFoldDB" id="A0A2K3CP56"/>
<organism evidence="2 3">
    <name type="scientific">Chlamydomonas reinhardtii</name>
    <name type="common">Chlamydomonas smithii</name>
    <dbReference type="NCBI Taxonomy" id="3055"/>
    <lineage>
        <taxon>Eukaryota</taxon>
        <taxon>Viridiplantae</taxon>
        <taxon>Chlorophyta</taxon>
        <taxon>core chlorophytes</taxon>
        <taxon>Chlorophyceae</taxon>
        <taxon>CS clade</taxon>
        <taxon>Chlamydomonadales</taxon>
        <taxon>Chlamydomonadaceae</taxon>
        <taxon>Chlamydomonas</taxon>
    </lineage>
</organism>
<dbReference type="EMBL" id="CM008978">
    <property type="protein sequence ID" value="PNW70071.1"/>
    <property type="molecule type" value="Genomic_DNA"/>
</dbReference>
<accession>A0A2K3CP56</accession>
<dbReference type="PaxDb" id="3055-EDP04839"/>
<dbReference type="RefSeq" id="XP_001691731.2">
    <property type="nucleotide sequence ID" value="XM_001691679.2"/>
</dbReference>
<evidence type="ECO:0000313" key="2">
    <source>
        <dbReference type="EMBL" id="PNW70071.1"/>
    </source>
</evidence>
<evidence type="ECO:0000313" key="3">
    <source>
        <dbReference type="Proteomes" id="UP000006906"/>
    </source>
</evidence>
<sequence>MSRGVAISDDAAHERVPRDVLFLILECLPQLEICLTARLVCTAARDSFEPVKLRLQRPFDASVLPAHTALWLASCRDPSVRAFLSLEQRCAVVKAAAAAGCPVTRNPEAALWRAACPGRAECPIPTYHAYASRRIAAAVASIPGDRPSEDMALTETLLASAQHGDTDMLRVLQPHVRRIAVTAESGRHHRLLAALTWWFMKGRVTVELLTWMFAGEEAPYRDWLNSHVPYLAAGVCAAHHKRDADLVAVLNSLHSLGFAMTGLTLMRAVQMYVDFDAGKELLSWLLGKKCPAGPPGWAYALALGTAAGVDEELFSTRHMVAVQLLAAAGVPMGRNALEDLYRLPTLETFTHYVSWMRERGCPVGRSRLYRSTLAAERSSCCCCFGTGGGPRAKWLRTQGLAPRSRLRRWLAAWGCVGGVVVEAERAPQHWPLDGFPALVPRLRQTLQWSEGPHIGRLRPELGALWMTRCYIARVREPQAAAEGQALVAPAGQAQGQEVGGGVAAPGLQPDAGGGGAAGGVAGEDFGP</sequence>
<protein>
    <submittedName>
        <fullName evidence="2">Uncharacterized protein</fullName>
    </submittedName>
</protein>
<dbReference type="Gramene" id="PNW70071">
    <property type="protein sequence ID" value="PNW70071"/>
    <property type="gene ID" value="CHLRE_17g704500v5"/>
</dbReference>
<dbReference type="Proteomes" id="UP000006906">
    <property type="component" value="Chromosome 17"/>
</dbReference>
<gene>
    <name evidence="2" type="ORF">CHLRE_17g704500v5</name>
</gene>
<reference evidence="2 3" key="1">
    <citation type="journal article" date="2007" name="Science">
        <title>The Chlamydomonas genome reveals the evolution of key animal and plant functions.</title>
        <authorList>
            <person name="Merchant S.S."/>
            <person name="Prochnik S.E."/>
            <person name="Vallon O."/>
            <person name="Harris E.H."/>
            <person name="Karpowicz S.J."/>
            <person name="Witman G.B."/>
            <person name="Terry A."/>
            <person name="Salamov A."/>
            <person name="Fritz-Laylin L.K."/>
            <person name="Marechal-Drouard L."/>
            <person name="Marshall W.F."/>
            <person name="Qu L.H."/>
            <person name="Nelson D.R."/>
            <person name="Sanderfoot A.A."/>
            <person name="Spalding M.H."/>
            <person name="Kapitonov V.V."/>
            <person name="Ren Q."/>
            <person name="Ferris P."/>
            <person name="Lindquist E."/>
            <person name="Shapiro H."/>
            <person name="Lucas S.M."/>
            <person name="Grimwood J."/>
            <person name="Schmutz J."/>
            <person name="Cardol P."/>
            <person name="Cerutti H."/>
            <person name="Chanfreau G."/>
            <person name="Chen C.L."/>
            <person name="Cognat V."/>
            <person name="Croft M.T."/>
            <person name="Dent R."/>
            <person name="Dutcher S."/>
            <person name="Fernandez E."/>
            <person name="Fukuzawa H."/>
            <person name="Gonzalez-Ballester D."/>
            <person name="Gonzalez-Halphen D."/>
            <person name="Hallmann A."/>
            <person name="Hanikenne M."/>
            <person name="Hippler M."/>
            <person name="Inwood W."/>
            <person name="Jabbari K."/>
            <person name="Kalanon M."/>
            <person name="Kuras R."/>
            <person name="Lefebvre P.A."/>
            <person name="Lemaire S.D."/>
            <person name="Lobanov A.V."/>
            <person name="Lohr M."/>
            <person name="Manuell A."/>
            <person name="Meier I."/>
            <person name="Mets L."/>
            <person name="Mittag M."/>
            <person name="Mittelmeier T."/>
            <person name="Moroney J.V."/>
            <person name="Moseley J."/>
            <person name="Napoli C."/>
            <person name="Nedelcu A.M."/>
            <person name="Niyogi K."/>
            <person name="Novoselov S.V."/>
            <person name="Paulsen I.T."/>
            <person name="Pazour G."/>
            <person name="Purton S."/>
            <person name="Ral J.P."/>
            <person name="Riano-Pachon D.M."/>
            <person name="Riekhof W."/>
            <person name="Rymarquis L."/>
            <person name="Schroda M."/>
            <person name="Stern D."/>
            <person name="Umen J."/>
            <person name="Willows R."/>
            <person name="Wilson N."/>
            <person name="Zimmer S.L."/>
            <person name="Allmer J."/>
            <person name="Balk J."/>
            <person name="Bisova K."/>
            <person name="Chen C.J."/>
            <person name="Elias M."/>
            <person name="Gendler K."/>
            <person name="Hauser C."/>
            <person name="Lamb M.R."/>
            <person name="Ledford H."/>
            <person name="Long J.C."/>
            <person name="Minagawa J."/>
            <person name="Page M.D."/>
            <person name="Pan J."/>
            <person name="Pootakham W."/>
            <person name="Roje S."/>
            <person name="Rose A."/>
            <person name="Stahlberg E."/>
            <person name="Terauchi A.M."/>
            <person name="Yang P."/>
            <person name="Ball S."/>
            <person name="Bowler C."/>
            <person name="Dieckmann C.L."/>
            <person name="Gladyshev V.N."/>
            <person name="Green P."/>
            <person name="Jorgensen R."/>
            <person name="Mayfield S."/>
            <person name="Mueller-Roeber B."/>
            <person name="Rajamani S."/>
            <person name="Sayre R.T."/>
            <person name="Brokstein P."/>
            <person name="Dubchak I."/>
            <person name="Goodstein D."/>
            <person name="Hornick L."/>
            <person name="Huang Y.W."/>
            <person name="Jhaveri J."/>
            <person name="Luo Y."/>
            <person name="Martinez D."/>
            <person name="Ngau W.C."/>
            <person name="Otillar B."/>
            <person name="Poliakov A."/>
            <person name="Porter A."/>
            <person name="Szajkowski L."/>
            <person name="Werner G."/>
            <person name="Zhou K."/>
            <person name="Grigoriev I.V."/>
            <person name="Rokhsar D.S."/>
            <person name="Grossman A.R."/>
        </authorList>
    </citation>
    <scope>NUCLEOTIDE SEQUENCE [LARGE SCALE GENOMIC DNA]</scope>
    <source>
        <strain evidence="3">CC-503</strain>
    </source>
</reference>
<name>A0A2K3CP56_CHLRE</name>
<feature type="region of interest" description="Disordered" evidence="1">
    <location>
        <begin position="493"/>
        <end position="527"/>
    </location>
</feature>
<dbReference type="InParanoid" id="A0A2K3CP56"/>
<proteinExistence type="predicted"/>
<dbReference type="GeneID" id="5717236"/>
<dbReference type="ExpressionAtlas" id="A0A2K3CP56">
    <property type="expression patterns" value="baseline"/>
</dbReference>
<dbReference type="KEGG" id="cre:CHLRE_17g704500v5"/>
<dbReference type="OrthoDB" id="533344at2759"/>